<name>A0A0S7BJ05_9CHLR</name>
<gene>
    <name evidence="3" type="ORF">LARV_02917</name>
</gene>
<organism evidence="3">
    <name type="scientific">Longilinea arvoryzae</name>
    <dbReference type="NCBI Taxonomy" id="360412"/>
    <lineage>
        <taxon>Bacteria</taxon>
        <taxon>Bacillati</taxon>
        <taxon>Chloroflexota</taxon>
        <taxon>Anaerolineae</taxon>
        <taxon>Anaerolineales</taxon>
        <taxon>Anaerolineaceae</taxon>
        <taxon>Longilinea</taxon>
    </lineage>
</organism>
<keyword evidence="1" id="KW-0540">Nuclease</keyword>
<keyword evidence="3" id="KW-0378">Hydrolase</keyword>
<proteinExistence type="predicted"/>
<accession>A0A0S7BJ05</accession>
<dbReference type="SUPFAM" id="SSF56281">
    <property type="entry name" value="Metallo-hydrolase/oxidoreductase"/>
    <property type="match status" value="1"/>
</dbReference>
<protein>
    <submittedName>
        <fullName evidence="3">Metal-dependent hydrolases of the beta-lactamase superfamily III</fullName>
    </submittedName>
</protein>
<dbReference type="InterPro" id="IPR001279">
    <property type="entry name" value="Metallo-B-lactamas"/>
</dbReference>
<evidence type="ECO:0000256" key="1">
    <source>
        <dbReference type="ARBA" id="ARBA00022759"/>
    </source>
</evidence>
<keyword evidence="4" id="KW-1185">Reference proteome</keyword>
<keyword evidence="1" id="KW-0255">Endonuclease</keyword>
<dbReference type="InterPro" id="IPR036866">
    <property type="entry name" value="RibonucZ/Hydroxyglut_hydro"/>
</dbReference>
<evidence type="ECO:0000259" key="2">
    <source>
        <dbReference type="SMART" id="SM00849"/>
    </source>
</evidence>
<dbReference type="PANTHER" id="PTHR46018">
    <property type="entry name" value="ZINC PHOSPHODIESTERASE ELAC PROTEIN 1"/>
    <property type="match status" value="1"/>
</dbReference>
<dbReference type="OrthoDB" id="9800940at2"/>
<evidence type="ECO:0000313" key="4">
    <source>
        <dbReference type="Proteomes" id="UP000055060"/>
    </source>
</evidence>
<dbReference type="EMBL" id="DF967972">
    <property type="protein sequence ID" value="GAP15136.1"/>
    <property type="molecule type" value="Genomic_DNA"/>
</dbReference>
<reference evidence="3" key="1">
    <citation type="submission" date="2015-07" db="EMBL/GenBank/DDBJ databases">
        <title>Draft Genome Sequences of Anaerolinea thermolimosa IMO-1, Bellilinea caldifistulae GOMI-1, Leptolinea tardivitalis YMTK-2, Levilinea saccharolytica KIBI-1,Longilinea arvoryzae KOME-1, Previously Described as Members of the Anaerolineaceae (Chloroflexi).</title>
        <authorList>
            <person name="Sekiguchi Y."/>
            <person name="Ohashi A."/>
            <person name="Matsuura N."/>
            <person name="Tourlousse M.D."/>
        </authorList>
    </citation>
    <scope>NUCLEOTIDE SEQUENCE [LARGE SCALE GENOMIC DNA]</scope>
    <source>
        <strain evidence="3">KOME-1</strain>
    </source>
</reference>
<dbReference type="Proteomes" id="UP000055060">
    <property type="component" value="Unassembled WGS sequence"/>
</dbReference>
<feature type="domain" description="Metallo-beta-lactamase" evidence="2">
    <location>
        <begin position="18"/>
        <end position="195"/>
    </location>
</feature>
<dbReference type="RefSeq" id="WP_075074333.1">
    <property type="nucleotide sequence ID" value="NZ_DF967972.1"/>
</dbReference>
<dbReference type="GO" id="GO:0042781">
    <property type="term" value="F:3'-tRNA processing endoribonuclease activity"/>
    <property type="evidence" value="ECO:0007669"/>
    <property type="project" value="TreeGrafter"/>
</dbReference>
<sequence length="250" mass="27722">MGTIVILGSANAVPDQYHENTHLLIQEGDRAVLVDCTGNPIAELNRTGVSPDALTDIILTHFHPDHVSGVPLLLMDLWLLGRRKSITIHGLADTVTRMKSMMDLYDWRDWPNFFSILYHPLPEEDQVAVLRDEDFAITASPVKHLIPTLGIRVEFQRTGKVMAFSSDTEPCQSVIDLAQQADLLIHEATGSSFGHSLPRQAGEVAQMAGAKTLSLIHYPTNADSEKWLREAKEAFDGPVSLATDYQRTEI</sequence>
<evidence type="ECO:0000313" key="3">
    <source>
        <dbReference type="EMBL" id="GAP15136.1"/>
    </source>
</evidence>
<dbReference type="PANTHER" id="PTHR46018:SF2">
    <property type="entry name" value="ZINC PHOSPHODIESTERASE ELAC PROTEIN 1"/>
    <property type="match status" value="1"/>
</dbReference>
<dbReference type="SMART" id="SM00849">
    <property type="entry name" value="Lactamase_B"/>
    <property type="match status" value="1"/>
</dbReference>
<dbReference type="STRING" id="360412.LARV_02917"/>
<dbReference type="AlphaFoldDB" id="A0A0S7BJ05"/>
<dbReference type="Pfam" id="PF12706">
    <property type="entry name" value="Lactamase_B_2"/>
    <property type="match status" value="1"/>
</dbReference>
<dbReference type="Gene3D" id="3.60.15.10">
    <property type="entry name" value="Ribonuclease Z/Hydroxyacylglutathione hydrolase-like"/>
    <property type="match status" value="1"/>
</dbReference>